<evidence type="ECO:0000313" key="18">
    <source>
        <dbReference type="Proteomes" id="UP001164746"/>
    </source>
</evidence>
<evidence type="ECO:0000256" key="6">
    <source>
        <dbReference type="ARBA" id="ARBA00022989"/>
    </source>
</evidence>
<evidence type="ECO:0000256" key="1">
    <source>
        <dbReference type="ARBA" id="ARBA00004167"/>
    </source>
</evidence>
<dbReference type="PANTHER" id="PTHR24027">
    <property type="entry name" value="CADHERIN-23"/>
    <property type="match status" value="1"/>
</dbReference>
<dbReference type="SMART" id="SM00179">
    <property type="entry name" value="EGF_CA"/>
    <property type="match status" value="1"/>
</dbReference>
<keyword evidence="5 9" id="KW-0106">Calcium</keyword>
<sequence length="1300" mass="139154">MATITTNAITPYSLSITITDTDDASTATKTVTVTVENLVIQSANCTQVPSVLNGSIVGGDQSPYVEGQNVTYECTSGYTITGTATISCNGSGVWSEPPSCLKDCVQVPIVLNAEIAGGSQSSYVEGQIVTYNCTNGFTMTGTPNISCNETGAWTESPSCQRDIGSSCSSDTDCQITLHTPPYVCDNSMCKFGAGGNNCTAIANSCLANGQCSSDACECVDGFDPVDNKCYELIMSNPRNGSVIEICETTEINEVFANLSAIFAPTSTEFVYRLIDPTNSFTIADDTISVASDLDVDGEASVTSYVIVIELSHPVSSRTVSTTITISTSDFEITSEGGLSVSSGASLNYTTTPSYSFLVMATDGGEGDMKMSTNVSVIVNIKPDIGSFCSSDQNCTGILSFDPPFVCDNSECKLELGIQSPSDGDVVEICESVGRGEIIANLSASLGPISTGFVYTINTTSFQVTGNTITIATDLDVDVDSPVTSYGLSLEVSHPNSSRNVTVTLTITVGDDNDNAPVFGMDSYSFDISEKTTANAILGNLSATDIDYSSPNNVVNAYKVIGAAEFEITAEGVLSVSSGTTFDYTTTRNYTFVVMATDGGLDSQEMSTNVSVTVNIETEPEFQAPTQVEILENIDSSKSVYRFTVTDEDNSGDLAFALVTQDPRFVVEDGVLKTSTSVNSSTFDVDPEGAPESVELTVNVTDGKYSDDLVFTLNIKDVNDNSPKFSQTTYNTTVYEKASTGDFILTLIIMDDDRSQAFNNIAAYIPGAFNVPFEMLNFDIVVKSEESLNYTSTINYTFEVVATDGSGTDRNSATATVLVTVESGPRLSELYVAKTVEIYENATVGTTVFEVLAIDPDNLPSPPTLSYAVVERSSNAFTLDGNNLTIGETLDADTMQSHTVVFSVSDGKYTTQSSKLTIHILDVNDNSPEFSEGSYSMEIEENHDIGTEVLTVTAEDKDVTTQFKTVTYTIAAGDDQGVFAIDASTGEITLMLEPLLQAYTLTVSATDGGQPPNSANVTAMVTVSDDIDDCVGIVCGNDGDCVDGINSFKCNCSHGWEGANCTNACGGNISPPQFVTAQKRKFARTALEALTVFVNEVIRAQLTQPFVRKLSKSAPTGKNFIITDIRCGSYIIDAIIAIDNNNADKASLSVELEDLREGRNVIFGNEALQLDEITIDNLPLILGLGLGVVLPLLLVLIAIAIVMYSRSQKRDRRPKDIYVPWQESFPATNLNGLSRVSSSHMSRRNEGSGGRRKLPRYDMSQSEEFPYSPYGPYDNAGFSKSMPALMDRYEMKSLHMKTLPR</sequence>
<evidence type="ECO:0000256" key="11">
    <source>
        <dbReference type="PROSITE-ProRule" id="PRU00302"/>
    </source>
</evidence>
<keyword evidence="11" id="KW-0768">Sushi</keyword>
<dbReference type="PRINTS" id="PR00205">
    <property type="entry name" value="CADHERIN"/>
</dbReference>
<evidence type="ECO:0000256" key="13">
    <source>
        <dbReference type="SAM" id="Phobius"/>
    </source>
</evidence>
<comment type="caution">
    <text evidence="10">Lacks conserved residue(s) required for the propagation of feature annotation.</text>
</comment>
<dbReference type="PROSITE" id="PS00022">
    <property type="entry name" value="EGF_1"/>
    <property type="match status" value="1"/>
</dbReference>
<feature type="disulfide bond" evidence="10">
    <location>
        <begin position="1051"/>
        <end position="1060"/>
    </location>
</feature>
<dbReference type="PROSITE" id="PS00232">
    <property type="entry name" value="CADHERIN_1"/>
    <property type="match status" value="3"/>
</dbReference>
<dbReference type="SMART" id="SM00032">
    <property type="entry name" value="CCP"/>
    <property type="match status" value="2"/>
</dbReference>
<evidence type="ECO:0000256" key="9">
    <source>
        <dbReference type="PROSITE-ProRule" id="PRU00043"/>
    </source>
</evidence>
<dbReference type="SMART" id="SM00181">
    <property type="entry name" value="EGF"/>
    <property type="match status" value="2"/>
</dbReference>
<dbReference type="Gene3D" id="2.60.40.60">
    <property type="entry name" value="Cadherins"/>
    <property type="match status" value="6"/>
</dbReference>
<feature type="transmembrane region" description="Helical" evidence="13">
    <location>
        <begin position="1179"/>
        <end position="1203"/>
    </location>
</feature>
<keyword evidence="3" id="KW-0732">Signal</keyword>
<dbReference type="PROSITE" id="PS01187">
    <property type="entry name" value="EGF_CA"/>
    <property type="match status" value="1"/>
</dbReference>
<dbReference type="InterPro" id="IPR000436">
    <property type="entry name" value="Sushi_SCR_CCP_dom"/>
</dbReference>
<dbReference type="CDD" id="cd00033">
    <property type="entry name" value="CCP"/>
    <property type="match status" value="2"/>
</dbReference>
<dbReference type="Gene3D" id="2.10.25.10">
    <property type="entry name" value="Laminin"/>
    <property type="match status" value="1"/>
</dbReference>
<dbReference type="Gene3D" id="2.10.70.10">
    <property type="entry name" value="Complement Module, domain 1"/>
    <property type="match status" value="2"/>
</dbReference>
<dbReference type="CDD" id="cd11304">
    <property type="entry name" value="Cadherin_repeat"/>
    <property type="match status" value="6"/>
</dbReference>
<evidence type="ECO:0000256" key="4">
    <source>
        <dbReference type="ARBA" id="ARBA00022737"/>
    </source>
</evidence>
<dbReference type="PROSITE" id="PS00010">
    <property type="entry name" value="ASX_HYDROXYL"/>
    <property type="match status" value="1"/>
</dbReference>
<feature type="region of interest" description="Disordered" evidence="12">
    <location>
        <begin position="1231"/>
        <end position="1257"/>
    </location>
</feature>
<feature type="domain" description="Cadherin" evidence="15">
    <location>
        <begin position="829"/>
        <end position="929"/>
    </location>
</feature>
<dbReference type="InterPro" id="IPR000152">
    <property type="entry name" value="EGF-type_Asp/Asn_hydroxyl_site"/>
</dbReference>
<keyword evidence="7 13" id="KW-0472">Membrane</keyword>
<dbReference type="InterPro" id="IPR015919">
    <property type="entry name" value="Cadherin-like_sf"/>
</dbReference>
<dbReference type="InterPro" id="IPR000742">
    <property type="entry name" value="EGF"/>
</dbReference>
<dbReference type="Pfam" id="PF00028">
    <property type="entry name" value="Cadherin"/>
    <property type="match status" value="3"/>
</dbReference>
<evidence type="ECO:0000259" key="16">
    <source>
        <dbReference type="PROSITE" id="PS50923"/>
    </source>
</evidence>
<dbReference type="SUPFAM" id="SSF57196">
    <property type="entry name" value="EGF/Laminin"/>
    <property type="match status" value="1"/>
</dbReference>
<gene>
    <name evidence="17" type="ORF">MAR_016294</name>
</gene>
<dbReference type="SUPFAM" id="SSF57535">
    <property type="entry name" value="Complement control module/SCR domain"/>
    <property type="match status" value="2"/>
</dbReference>
<organism evidence="17 18">
    <name type="scientific">Mya arenaria</name>
    <name type="common">Soft-shell clam</name>
    <dbReference type="NCBI Taxonomy" id="6604"/>
    <lineage>
        <taxon>Eukaryota</taxon>
        <taxon>Metazoa</taxon>
        <taxon>Spiralia</taxon>
        <taxon>Lophotrochozoa</taxon>
        <taxon>Mollusca</taxon>
        <taxon>Bivalvia</taxon>
        <taxon>Autobranchia</taxon>
        <taxon>Heteroconchia</taxon>
        <taxon>Euheterodonta</taxon>
        <taxon>Imparidentia</taxon>
        <taxon>Neoheterodontei</taxon>
        <taxon>Myida</taxon>
        <taxon>Myoidea</taxon>
        <taxon>Myidae</taxon>
        <taxon>Mya</taxon>
    </lineage>
</organism>
<evidence type="ECO:0000256" key="3">
    <source>
        <dbReference type="ARBA" id="ARBA00022729"/>
    </source>
</evidence>
<dbReference type="EMBL" id="CP111023">
    <property type="protein sequence ID" value="WAR22320.1"/>
    <property type="molecule type" value="Genomic_DNA"/>
</dbReference>
<evidence type="ECO:0000256" key="10">
    <source>
        <dbReference type="PROSITE-ProRule" id="PRU00076"/>
    </source>
</evidence>
<keyword evidence="2 13" id="KW-0812">Transmembrane</keyword>
<dbReference type="SMART" id="SM00112">
    <property type="entry name" value="CA"/>
    <property type="match status" value="7"/>
</dbReference>
<accession>A0ABY7FJR6</accession>
<feature type="domain" description="Cadherin" evidence="15">
    <location>
        <begin position="454"/>
        <end position="518"/>
    </location>
</feature>
<evidence type="ECO:0000256" key="2">
    <source>
        <dbReference type="ARBA" id="ARBA00022692"/>
    </source>
</evidence>
<evidence type="ECO:0000313" key="17">
    <source>
        <dbReference type="EMBL" id="WAR22320.1"/>
    </source>
</evidence>
<dbReference type="Pfam" id="PF00084">
    <property type="entry name" value="Sushi"/>
    <property type="match status" value="2"/>
</dbReference>
<feature type="domain" description="Cadherin" evidence="15">
    <location>
        <begin position="725"/>
        <end position="820"/>
    </location>
</feature>
<dbReference type="InterPro" id="IPR039808">
    <property type="entry name" value="Cadherin"/>
</dbReference>
<keyword evidence="10" id="KW-0245">EGF-like domain</keyword>
<keyword evidence="18" id="KW-1185">Reference proteome</keyword>
<dbReference type="PROSITE" id="PS50923">
    <property type="entry name" value="SUSHI"/>
    <property type="match status" value="2"/>
</dbReference>
<dbReference type="SUPFAM" id="SSF49313">
    <property type="entry name" value="Cadherin-like"/>
    <property type="match status" value="4"/>
</dbReference>
<dbReference type="InterPro" id="IPR018097">
    <property type="entry name" value="EGF_Ca-bd_CS"/>
</dbReference>
<dbReference type="CDD" id="cd00054">
    <property type="entry name" value="EGF_CA"/>
    <property type="match status" value="1"/>
</dbReference>
<feature type="domain" description="EGF-like" evidence="14">
    <location>
        <begin position="1025"/>
        <end position="1061"/>
    </location>
</feature>
<name>A0ABY7FJR6_MYAAR</name>
<feature type="domain" description="Cadherin" evidence="15">
    <location>
        <begin position="519"/>
        <end position="626"/>
    </location>
</feature>
<feature type="disulfide bond" evidence="11">
    <location>
        <begin position="104"/>
        <end position="147"/>
    </location>
</feature>
<proteinExistence type="predicted"/>
<feature type="domain" description="Cadherin" evidence="15">
    <location>
        <begin position="290"/>
        <end position="404"/>
    </location>
</feature>
<dbReference type="PROSITE" id="PS50268">
    <property type="entry name" value="CADHERIN_2"/>
    <property type="match status" value="7"/>
</dbReference>
<keyword evidence="8 10" id="KW-1015">Disulfide bond</keyword>
<evidence type="ECO:0000259" key="15">
    <source>
        <dbReference type="PROSITE" id="PS50268"/>
    </source>
</evidence>
<keyword evidence="4" id="KW-0677">Repeat</keyword>
<feature type="domain" description="Sushi" evidence="16">
    <location>
        <begin position="103"/>
        <end position="161"/>
    </location>
</feature>
<dbReference type="InterPro" id="IPR001881">
    <property type="entry name" value="EGF-like_Ca-bd_dom"/>
</dbReference>
<evidence type="ECO:0000256" key="12">
    <source>
        <dbReference type="SAM" id="MobiDB-lite"/>
    </source>
</evidence>
<evidence type="ECO:0000256" key="8">
    <source>
        <dbReference type="ARBA" id="ARBA00023157"/>
    </source>
</evidence>
<dbReference type="InterPro" id="IPR020894">
    <property type="entry name" value="Cadherin_CS"/>
</dbReference>
<keyword evidence="6 13" id="KW-1133">Transmembrane helix</keyword>
<dbReference type="PROSITE" id="PS50026">
    <property type="entry name" value="EGF_3"/>
    <property type="match status" value="1"/>
</dbReference>
<feature type="disulfide bond" evidence="11">
    <location>
        <begin position="45"/>
        <end position="88"/>
    </location>
</feature>
<feature type="domain" description="Cadherin" evidence="15">
    <location>
        <begin position="621"/>
        <end position="724"/>
    </location>
</feature>
<comment type="subcellular location">
    <subcellularLocation>
        <location evidence="1">Membrane</location>
        <topology evidence="1">Single-pass membrane protein</topology>
    </subcellularLocation>
</comment>
<evidence type="ECO:0000256" key="7">
    <source>
        <dbReference type="ARBA" id="ARBA00023136"/>
    </source>
</evidence>
<dbReference type="InterPro" id="IPR002126">
    <property type="entry name" value="Cadherin-like_dom"/>
</dbReference>
<evidence type="ECO:0000259" key="14">
    <source>
        <dbReference type="PROSITE" id="PS50026"/>
    </source>
</evidence>
<evidence type="ECO:0000256" key="5">
    <source>
        <dbReference type="ARBA" id="ARBA00022837"/>
    </source>
</evidence>
<dbReference type="PANTHER" id="PTHR24027:SF422">
    <property type="entry name" value="CADHERIN DOMAIN-CONTAINING PROTEIN"/>
    <property type="match status" value="1"/>
</dbReference>
<feature type="domain" description="Sushi" evidence="16">
    <location>
        <begin position="43"/>
        <end position="102"/>
    </location>
</feature>
<feature type="domain" description="Cadherin" evidence="15">
    <location>
        <begin position="930"/>
        <end position="1033"/>
    </location>
</feature>
<protein>
    <submittedName>
        <fullName evidence="17">FAT4-like protein</fullName>
    </submittedName>
</protein>
<dbReference type="Proteomes" id="UP001164746">
    <property type="component" value="Chromosome 12"/>
</dbReference>
<dbReference type="InterPro" id="IPR035976">
    <property type="entry name" value="Sushi/SCR/CCP_sf"/>
</dbReference>
<reference evidence="17" key="1">
    <citation type="submission" date="2022-11" db="EMBL/GenBank/DDBJ databases">
        <title>Centuries of genome instability and evolution in soft-shell clam transmissible cancer (bioRxiv).</title>
        <authorList>
            <person name="Hart S.F.M."/>
            <person name="Yonemitsu M.A."/>
            <person name="Giersch R.M."/>
            <person name="Beal B.F."/>
            <person name="Arriagada G."/>
            <person name="Davis B.W."/>
            <person name="Ostrander E.A."/>
            <person name="Goff S.P."/>
            <person name="Metzger M.J."/>
        </authorList>
    </citation>
    <scope>NUCLEOTIDE SEQUENCE</scope>
    <source>
        <strain evidence="17">MELC-2E11</strain>
        <tissue evidence="17">Siphon/mantle</tissue>
    </source>
</reference>